<keyword evidence="3" id="KW-1185">Reference proteome</keyword>
<dbReference type="EMBL" id="KV428240">
    <property type="protein sequence ID" value="KZT33457.1"/>
    <property type="molecule type" value="Genomic_DNA"/>
</dbReference>
<dbReference type="AlphaFoldDB" id="A0A165YP58"/>
<dbReference type="STRING" id="1314776.A0A165YP58"/>
<accession>A0A165YP58</accession>
<evidence type="ECO:0000313" key="3">
    <source>
        <dbReference type="Proteomes" id="UP000076798"/>
    </source>
</evidence>
<dbReference type="Proteomes" id="UP000076798">
    <property type="component" value="Unassembled WGS sequence"/>
</dbReference>
<evidence type="ECO:0000259" key="1">
    <source>
        <dbReference type="Pfam" id="PF17667"/>
    </source>
</evidence>
<dbReference type="OrthoDB" id="312874at2759"/>
<proteinExistence type="predicted"/>
<dbReference type="Pfam" id="PF17667">
    <property type="entry name" value="Pkinase_fungal"/>
    <property type="match status" value="1"/>
</dbReference>
<dbReference type="PANTHER" id="PTHR38248">
    <property type="entry name" value="FUNK1 6"/>
    <property type="match status" value="1"/>
</dbReference>
<protein>
    <recommendedName>
        <fullName evidence="1">Fungal-type protein kinase domain-containing protein</fullName>
    </recommendedName>
</protein>
<evidence type="ECO:0000313" key="2">
    <source>
        <dbReference type="EMBL" id="KZT33457.1"/>
    </source>
</evidence>
<organism evidence="2 3">
    <name type="scientific">Sistotremastrum suecicum HHB10207 ss-3</name>
    <dbReference type="NCBI Taxonomy" id="1314776"/>
    <lineage>
        <taxon>Eukaryota</taxon>
        <taxon>Fungi</taxon>
        <taxon>Dikarya</taxon>
        <taxon>Basidiomycota</taxon>
        <taxon>Agaricomycotina</taxon>
        <taxon>Agaricomycetes</taxon>
        <taxon>Sistotremastrales</taxon>
        <taxon>Sistotremastraceae</taxon>
        <taxon>Sistotremastrum</taxon>
    </lineage>
</organism>
<dbReference type="PANTHER" id="PTHR38248:SF2">
    <property type="entry name" value="FUNK1 11"/>
    <property type="match status" value="1"/>
</dbReference>
<gene>
    <name evidence="2" type="ORF">SISSUDRAFT_1054208</name>
</gene>
<dbReference type="InterPro" id="IPR040976">
    <property type="entry name" value="Pkinase_fungal"/>
</dbReference>
<sequence>MTSHRGTSVETSFAKLIKEEDDFAHWHDHGEEKGKKARGTGTLPFMAIDVLRSDEDHRYVHDLESFFWVLVWTCLNYQGPKQGPHHTLKPLIESRAYSANKRRYKTLKHLLNCEDLDEGGMQKEVVLADCRKAGRLAEAFNPHWHKLIPTVIKLAQIIDNGRRLDEYKRSPMEDDECMHRDERSYDKFLEILHSPLAELV</sequence>
<feature type="domain" description="Fungal-type protein kinase" evidence="1">
    <location>
        <begin position="28"/>
        <end position="74"/>
    </location>
</feature>
<name>A0A165YP58_9AGAM</name>
<reference evidence="2 3" key="1">
    <citation type="journal article" date="2016" name="Mol. Biol. Evol.">
        <title>Comparative Genomics of Early-Diverging Mushroom-Forming Fungi Provides Insights into the Origins of Lignocellulose Decay Capabilities.</title>
        <authorList>
            <person name="Nagy L.G."/>
            <person name="Riley R."/>
            <person name="Tritt A."/>
            <person name="Adam C."/>
            <person name="Daum C."/>
            <person name="Floudas D."/>
            <person name="Sun H."/>
            <person name="Yadav J.S."/>
            <person name="Pangilinan J."/>
            <person name="Larsson K.H."/>
            <person name="Matsuura K."/>
            <person name="Barry K."/>
            <person name="Labutti K."/>
            <person name="Kuo R."/>
            <person name="Ohm R.A."/>
            <person name="Bhattacharya S.S."/>
            <person name="Shirouzu T."/>
            <person name="Yoshinaga Y."/>
            <person name="Martin F.M."/>
            <person name="Grigoriev I.V."/>
            <person name="Hibbett D.S."/>
        </authorList>
    </citation>
    <scope>NUCLEOTIDE SEQUENCE [LARGE SCALE GENOMIC DNA]</scope>
    <source>
        <strain evidence="2 3">HHB10207 ss-3</strain>
    </source>
</reference>